<protein>
    <submittedName>
        <fullName evidence="7">CD63 antigen-like</fullName>
    </submittedName>
</protein>
<comment type="subcellular location">
    <subcellularLocation>
        <location evidence="1">Membrane</location>
        <topology evidence="1">Multi-pass membrane protein</topology>
    </subcellularLocation>
</comment>
<proteinExistence type="predicted"/>
<dbReference type="PANTHER" id="PTHR19282:SF456">
    <property type="entry name" value="CD63 MOLECULE"/>
    <property type="match status" value="1"/>
</dbReference>
<dbReference type="PANTHER" id="PTHR19282">
    <property type="entry name" value="TETRASPANIN"/>
    <property type="match status" value="1"/>
</dbReference>
<feature type="transmembrane region" description="Helical" evidence="5">
    <location>
        <begin position="55"/>
        <end position="75"/>
    </location>
</feature>
<dbReference type="GeneID" id="106460443"/>
<organism evidence="6 7">
    <name type="scientific">Limulus polyphemus</name>
    <name type="common">Atlantic horseshoe crab</name>
    <dbReference type="NCBI Taxonomy" id="6850"/>
    <lineage>
        <taxon>Eukaryota</taxon>
        <taxon>Metazoa</taxon>
        <taxon>Ecdysozoa</taxon>
        <taxon>Arthropoda</taxon>
        <taxon>Chelicerata</taxon>
        <taxon>Merostomata</taxon>
        <taxon>Xiphosura</taxon>
        <taxon>Limulidae</taxon>
        <taxon>Limulus</taxon>
    </lineage>
</organism>
<accession>A0ABM1B652</accession>
<evidence type="ECO:0000313" key="6">
    <source>
        <dbReference type="Proteomes" id="UP000694941"/>
    </source>
</evidence>
<evidence type="ECO:0000256" key="2">
    <source>
        <dbReference type="ARBA" id="ARBA00022692"/>
    </source>
</evidence>
<dbReference type="PRINTS" id="PR00259">
    <property type="entry name" value="TMFOUR"/>
</dbReference>
<keyword evidence="4 5" id="KW-0472">Membrane</keyword>
<feature type="transmembrane region" description="Helical" evidence="5">
    <location>
        <begin position="12"/>
        <end position="35"/>
    </location>
</feature>
<dbReference type="RefSeq" id="XP_013775592.1">
    <property type="nucleotide sequence ID" value="XM_013920138.2"/>
</dbReference>
<evidence type="ECO:0000256" key="4">
    <source>
        <dbReference type="ARBA" id="ARBA00023136"/>
    </source>
</evidence>
<sequence>MASCSMSMIKYLLFAFNFLFVISGIGLIVAGALSLKNITKYADFMDDKNTTSPTMLITVGSIVFVLAFLGCCGAWKDSYWMLMTFAVLLAIIFALELAAGIAAYVYRKDVGKSFTEGMEDDLKQNETNSGWDKIQTDV</sequence>
<dbReference type="Proteomes" id="UP000694941">
    <property type="component" value="Unplaced"/>
</dbReference>
<evidence type="ECO:0000256" key="5">
    <source>
        <dbReference type="SAM" id="Phobius"/>
    </source>
</evidence>
<name>A0ABM1B652_LIMPO</name>
<evidence type="ECO:0000313" key="7">
    <source>
        <dbReference type="RefSeq" id="XP_013775592.1"/>
    </source>
</evidence>
<dbReference type="InterPro" id="IPR018499">
    <property type="entry name" value="Tetraspanin/Peripherin"/>
</dbReference>
<keyword evidence="6" id="KW-1185">Reference proteome</keyword>
<evidence type="ECO:0000256" key="1">
    <source>
        <dbReference type="ARBA" id="ARBA00004141"/>
    </source>
</evidence>
<dbReference type="Pfam" id="PF00335">
    <property type="entry name" value="Tetraspanin"/>
    <property type="match status" value="1"/>
</dbReference>
<keyword evidence="3 5" id="KW-1133">Transmembrane helix</keyword>
<reference evidence="7" key="1">
    <citation type="submission" date="2025-08" db="UniProtKB">
        <authorList>
            <consortium name="RefSeq"/>
        </authorList>
    </citation>
    <scope>IDENTIFICATION</scope>
    <source>
        <tissue evidence="7">Muscle</tissue>
    </source>
</reference>
<evidence type="ECO:0000256" key="3">
    <source>
        <dbReference type="ARBA" id="ARBA00022989"/>
    </source>
</evidence>
<gene>
    <name evidence="7" type="primary">LOC106460443</name>
</gene>
<feature type="transmembrane region" description="Helical" evidence="5">
    <location>
        <begin position="82"/>
        <end position="106"/>
    </location>
</feature>
<keyword evidence="2 5" id="KW-0812">Transmembrane</keyword>